<dbReference type="InterPro" id="IPR050707">
    <property type="entry name" value="HTH_MetabolicPath_Reg"/>
</dbReference>
<feature type="domain" description="HTH iclR-type" evidence="4">
    <location>
        <begin position="27"/>
        <end position="88"/>
    </location>
</feature>
<feature type="domain" description="IclR-ED" evidence="5">
    <location>
        <begin position="89"/>
        <end position="259"/>
    </location>
</feature>
<evidence type="ECO:0000313" key="7">
    <source>
        <dbReference type="Proteomes" id="UP000240653"/>
    </source>
</evidence>
<keyword evidence="7" id="KW-1185">Reference proteome</keyword>
<reference evidence="6 7" key="1">
    <citation type="submission" date="2018-03" db="EMBL/GenBank/DDBJ databases">
        <title>The draft genome of Mesorhizobium soli JCM 19897.</title>
        <authorList>
            <person name="Li L."/>
            <person name="Liu L."/>
            <person name="Liang L."/>
            <person name="Wang T."/>
            <person name="Zhang X."/>
        </authorList>
    </citation>
    <scope>NUCLEOTIDE SEQUENCE [LARGE SCALE GENOMIC DNA]</scope>
    <source>
        <strain evidence="6 7">JCM 19897</strain>
    </source>
</reference>
<accession>A0A2P7S2Z0</accession>
<evidence type="ECO:0000259" key="5">
    <source>
        <dbReference type="PROSITE" id="PS51078"/>
    </source>
</evidence>
<protein>
    <submittedName>
        <fullName evidence="6">IclR family transcriptional regulator</fullName>
    </submittedName>
</protein>
<dbReference type="InterPro" id="IPR036390">
    <property type="entry name" value="WH_DNA-bd_sf"/>
</dbReference>
<dbReference type="GO" id="GO:0003700">
    <property type="term" value="F:DNA-binding transcription factor activity"/>
    <property type="evidence" value="ECO:0007669"/>
    <property type="project" value="TreeGrafter"/>
</dbReference>
<dbReference type="SUPFAM" id="SSF55781">
    <property type="entry name" value="GAF domain-like"/>
    <property type="match status" value="1"/>
</dbReference>
<dbReference type="OrthoDB" id="9790046at2"/>
<evidence type="ECO:0000259" key="4">
    <source>
        <dbReference type="PROSITE" id="PS51077"/>
    </source>
</evidence>
<dbReference type="GO" id="GO:0003677">
    <property type="term" value="F:DNA binding"/>
    <property type="evidence" value="ECO:0007669"/>
    <property type="project" value="UniProtKB-KW"/>
</dbReference>
<dbReference type="GO" id="GO:0045892">
    <property type="term" value="P:negative regulation of DNA-templated transcription"/>
    <property type="evidence" value="ECO:0007669"/>
    <property type="project" value="TreeGrafter"/>
</dbReference>
<dbReference type="InterPro" id="IPR005471">
    <property type="entry name" value="Tscrpt_reg_IclR_N"/>
</dbReference>
<dbReference type="AlphaFoldDB" id="A0A2P7S2Z0"/>
<comment type="caution">
    <text evidence="6">The sequence shown here is derived from an EMBL/GenBank/DDBJ whole genome shotgun (WGS) entry which is preliminary data.</text>
</comment>
<dbReference type="InterPro" id="IPR036388">
    <property type="entry name" value="WH-like_DNA-bd_sf"/>
</dbReference>
<sequence length="263" mass="28377">MDVSGIIFGMDTEYSNRIQEQSGVRPLSTVIKTLAVLDVLASSSRGMRLPEVAIAMNLSRPTAYQRLLTLIEAGWVEQDEEMRYRLSMHACRFAAAALEQADLGARVQPVLEALVARVKETASVAVLDRGLPFVVARVDSESLLRAEQKIGTTFELEGSASGRILTAFADDNTLARLREGGAKLASENTLAEARASGYAVSSGYTHSGVIAIAAPIFDIRGKCFATLSLVMPETRFELEKFKQPLLDAAAEITSIQQGGPSVR</sequence>
<name>A0A2P7S2Z0_9HYPH</name>
<dbReference type="SUPFAM" id="SSF46785">
    <property type="entry name" value="Winged helix' DNA-binding domain"/>
    <property type="match status" value="1"/>
</dbReference>
<evidence type="ECO:0000256" key="1">
    <source>
        <dbReference type="ARBA" id="ARBA00023015"/>
    </source>
</evidence>
<keyword evidence="3" id="KW-0804">Transcription</keyword>
<dbReference type="PANTHER" id="PTHR30136:SF24">
    <property type="entry name" value="HTH-TYPE TRANSCRIPTIONAL REPRESSOR ALLR"/>
    <property type="match status" value="1"/>
</dbReference>
<gene>
    <name evidence="6" type="ORF">C7I85_23385</name>
</gene>
<dbReference type="PROSITE" id="PS51078">
    <property type="entry name" value="ICLR_ED"/>
    <property type="match status" value="1"/>
</dbReference>
<dbReference type="Pfam" id="PF01614">
    <property type="entry name" value="IclR_C"/>
    <property type="match status" value="1"/>
</dbReference>
<organism evidence="6 7">
    <name type="scientific">Pseudaminobacter soli</name>
    <name type="common">ex Li et al. 2025</name>
    <dbReference type="NCBI Taxonomy" id="1295366"/>
    <lineage>
        <taxon>Bacteria</taxon>
        <taxon>Pseudomonadati</taxon>
        <taxon>Pseudomonadota</taxon>
        <taxon>Alphaproteobacteria</taxon>
        <taxon>Hyphomicrobiales</taxon>
        <taxon>Phyllobacteriaceae</taxon>
        <taxon>Pseudaminobacter</taxon>
    </lineage>
</organism>
<dbReference type="PANTHER" id="PTHR30136">
    <property type="entry name" value="HELIX-TURN-HELIX TRANSCRIPTIONAL REGULATOR, ICLR FAMILY"/>
    <property type="match status" value="1"/>
</dbReference>
<evidence type="ECO:0000256" key="3">
    <source>
        <dbReference type="ARBA" id="ARBA00023163"/>
    </source>
</evidence>
<dbReference type="InterPro" id="IPR014757">
    <property type="entry name" value="Tscrpt_reg_IclR_C"/>
</dbReference>
<evidence type="ECO:0000256" key="2">
    <source>
        <dbReference type="ARBA" id="ARBA00023125"/>
    </source>
</evidence>
<dbReference type="SMART" id="SM00346">
    <property type="entry name" value="HTH_ICLR"/>
    <property type="match status" value="1"/>
</dbReference>
<dbReference type="Gene3D" id="3.30.450.40">
    <property type="match status" value="1"/>
</dbReference>
<keyword evidence="1" id="KW-0805">Transcription regulation</keyword>
<dbReference type="InterPro" id="IPR029016">
    <property type="entry name" value="GAF-like_dom_sf"/>
</dbReference>
<dbReference type="Gene3D" id="1.10.10.10">
    <property type="entry name" value="Winged helix-like DNA-binding domain superfamily/Winged helix DNA-binding domain"/>
    <property type="match status" value="1"/>
</dbReference>
<dbReference type="Pfam" id="PF09339">
    <property type="entry name" value="HTH_IclR"/>
    <property type="match status" value="1"/>
</dbReference>
<dbReference type="RefSeq" id="WP_106726428.1">
    <property type="nucleotide sequence ID" value="NZ_PXYL01000016.1"/>
</dbReference>
<proteinExistence type="predicted"/>
<dbReference type="Proteomes" id="UP000240653">
    <property type="component" value="Unassembled WGS sequence"/>
</dbReference>
<evidence type="ECO:0000313" key="6">
    <source>
        <dbReference type="EMBL" id="PSJ56833.1"/>
    </source>
</evidence>
<keyword evidence="2" id="KW-0238">DNA-binding</keyword>
<dbReference type="EMBL" id="PXYL01000016">
    <property type="protein sequence ID" value="PSJ56833.1"/>
    <property type="molecule type" value="Genomic_DNA"/>
</dbReference>
<dbReference type="PROSITE" id="PS51077">
    <property type="entry name" value="HTH_ICLR"/>
    <property type="match status" value="1"/>
</dbReference>